<keyword evidence="3" id="KW-1133">Transmembrane helix</keyword>
<dbReference type="Gene3D" id="3.40.50.12090">
    <property type="match status" value="2"/>
</dbReference>
<dbReference type="InterPro" id="IPR007253">
    <property type="entry name" value="Cell_wall-bd_2"/>
</dbReference>
<dbReference type="eggNOG" id="COG2247">
    <property type="taxonomic scope" value="Bacteria"/>
</dbReference>
<feature type="region of interest" description="Disordered" evidence="2">
    <location>
        <begin position="361"/>
        <end position="381"/>
    </location>
</feature>
<dbReference type="GO" id="GO:0030313">
    <property type="term" value="C:cell envelope"/>
    <property type="evidence" value="ECO:0007669"/>
    <property type="project" value="UniProtKB-SubCell"/>
</dbReference>
<protein>
    <submittedName>
        <fullName evidence="4">Repeat protein</fullName>
    </submittedName>
</protein>
<dbReference type="PANTHER" id="PTHR30032:SF8">
    <property type="entry name" value="GERMINATION-SPECIFIC N-ACETYLMURAMOYL-L-ALANINE AMIDASE"/>
    <property type="match status" value="1"/>
</dbReference>
<dbReference type="InterPro" id="IPR042229">
    <property type="entry name" value="Listeria/Bacterioides_rpt_sf"/>
</dbReference>
<dbReference type="Pfam" id="PF09479">
    <property type="entry name" value="Flg_new"/>
    <property type="match status" value="1"/>
</dbReference>
<keyword evidence="3" id="KW-0812">Transmembrane</keyword>
<keyword evidence="5" id="KW-1185">Reference proteome</keyword>
<comment type="caution">
    <text evidence="4">The sequence shown here is derived from an EMBL/GenBank/DDBJ whole genome shotgun (WGS) entry which is preliminary data.</text>
</comment>
<dbReference type="Pfam" id="PF04122">
    <property type="entry name" value="CW_binding_2"/>
    <property type="match status" value="3"/>
</dbReference>
<organism evidence="4 5">
    <name type="scientific">Peptostreptococcus anaerobius 653-L</name>
    <dbReference type="NCBI Taxonomy" id="596329"/>
    <lineage>
        <taxon>Bacteria</taxon>
        <taxon>Bacillati</taxon>
        <taxon>Bacillota</taxon>
        <taxon>Clostridia</taxon>
        <taxon>Peptostreptococcales</taxon>
        <taxon>Peptostreptococcaceae</taxon>
        <taxon>Peptostreptococcus</taxon>
    </lineage>
</organism>
<evidence type="ECO:0000256" key="2">
    <source>
        <dbReference type="SAM" id="MobiDB-lite"/>
    </source>
</evidence>
<evidence type="ECO:0000256" key="1">
    <source>
        <dbReference type="ARBA" id="ARBA00004196"/>
    </source>
</evidence>
<accession>D3MPU1</accession>
<evidence type="ECO:0000313" key="4">
    <source>
        <dbReference type="EMBL" id="EFD05849.1"/>
    </source>
</evidence>
<dbReference type="EMBL" id="ADJN01000012">
    <property type="protein sequence ID" value="EFD05849.1"/>
    <property type="molecule type" value="Genomic_DNA"/>
</dbReference>
<evidence type="ECO:0000256" key="3">
    <source>
        <dbReference type="SAM" id="Phobius"/>
    </source>
</evidence>
<name>D3MPU1_9FIRM</name>
<proteinExistence type="predicted"/>
<sequence length="729" mass="80849">MNKMIKKSAIYVMAMTMIMTALPVVSFANESDDILSYNKSILDDKDDVIKNGYDIKNDWIKLKIVKSNAPLGLNNMWQFLDEGGNDPIGFLVPEKLDLSRLDGFSYQAGSLGITGSEVEKFKDYAKQAKKTETYKKVKYPESDMSIGGESKGVYRSTTDDLLKNKIDVKSDLSPFKAWEEFAYVGDTSPNKTNFCGETYLTLELPEGLSYTSSDIKNSIEIKNKNYEIESVTVKGKEATIKLVKKILGHNITDFEREPDDFLDVDLSVGGIKYESSAILGKTYTIKGYIYGLMDNYKEDPNPTRAVNVFATRQSDIGKDKGSDLGHIMSITVGIKSNTITFKDGNDEKKVLVETGKSVDDDIDKTQSMPRNPSKDGYTFVGWNTKEDGTGTTFTGKTTVNKDITVYAIYEKNIVPRPRPDRPYTPVPGRVDGDDRIETAIKISRKYYDKANTVIVVRHDLFPDSMTASVLARLKDAPILLNPTAKLDPRVGKEITRLGAKEVIIVGGENSVSERVREELKPYDADKNVERISGHDRYSTSEMVARRVVGITGKKNVGVVASGELFPDALAVGTFASRDGYPILLVKKNTVPVQIARTIKDLNINKTYIAGGVNTISKSTEAKLPSVIERMAGQTRYDTALAIARSKFANSKEAFVASGEEFADALAISPISGMYNRPTLLVSSNHNRNKTVKKYIRDNNMTYIIAVGGQRYIPNSVLYDLVNLTNLFVK</sequence>
<dbReference type="InterPro" id="IPR051922">
    <property type="entry name" value="Bact_Sporulation_Assoc"/>
</dbReference>
<keyword evidence="3" id="KW-0472">Membrane</keyword>
<dbReference type="RefSeq" id="WP_002842821.1">
    <property type="nucleotide sequence ID" value="NZ_ADJN01000012.1"/>
</dbReference>
<dbReference type="Proteomes" id="UP000004206">
    <property type="component" value="Unassembled WGS sequence"/>
</dbReference>
<evidence type="ECO:0000313" key="5">
    <source>
        <dbReference type="Proteomes" id="UP000004206"/>
    </source>
</evidence>
<reference evidence="4 5" key="1">
    <citation type="submission" date="2010-01" db="EMBL/GenBank/DDBJ databases">
        <authorList>
            <person name="Dodson R."/>
            <person name="Madupu R."/>
            <person name="Durkin A.S."/>
            <person name="Torralba M."/>
            <person name="Methe B."/>
            <person name="Sutton G.G."/>
            <person name="Strausberg R.L."/>
            <person name="Nelson K.E."/>
        </authorList>
    </citation>
    <scope>NUCLEOTIDE SEQUENCE [LARGE SCALE GENOMIC DNA]</scope>
    <source>
        <strain evidence="4 5">653-L</strain>
    </source>
</reference>
<dbReference type="GeneID" id="79841976"/>
<dbReference type="NCBIfam" id="TIGR02543">
    <property type="entry name" value="List_Bact_rpt"/>
    <property type="match status" value="1"/>
</dbReference>
<dbReference type="PANTHER" id="PTHR30032">
    <property type="entry name" value="N-ACETYLMURAMOYL-L-ALANINE AMIDASE-RELATED"/>
    <property type="match status" value="1"/>
</dbReference>
<feature type="transmembrane region" description="Helical" evidence="3">
    <location>
        <begin position="9"/>
        <end position="28"/>
    </location>
</feature>
<dbReference type="AlphaFoldDB" id="D3MPU1"/>
<comment type="subcellular location">
    <subcellularLocation>
        <location evidence="1">Cell envelope</location>
    </subcellularLocation>
</comment>
<dbReference type="InterPro" id="IPR013378">
    <property type="entry name" value="InlB-like_B-rpt"/>
</dbReference>
<dbReference type="Gene3D" id="2.60.40.4270">
    <property type="entry name" value="Listeria-Bacteroides repeat domain"/>
    <property type="match status" value="1"/>
</dbReference>
<dbReference type="OrthoDB" id="1756190at2"/>
<gene>
    <name evidence="4" type="ORF">HMPREF0631_1429</name>
</gene>